<protein>
    <submittedName>
        <fullName evidence="2">Uncharacterized protein</fullName>
    </submittedName>
</protein>
<evidence type="ECO:0000313" key="2">
    <source>
        <dbReference type="EMBL" id="AVK76786.1"/>
    </source>
</evidence>
<evidence type="ECO:0000256" key="1">
    <source>
        <dbReference type="SAM" id="MobiDB-lite"/>
    </source>
</evidence>
<organism evidence="2">
    <name type="scientific">Pandoravirus macleodensis</name>
    <dbReference type="NCBI Taxonomy" id="2107707"/>
    <lineage>
        <taxon>Viruses</taxon>
        <taxon>Pandoravirus</taxon>
    </lineage>
</organism>
<dbReference type="KEGG" id="vg:36841241"/>
<dbReference type="RefSeq" id="YP_009480782.1">
    <property type="nucleotide sequence ID" value="NC_037665.1"/>
</dbReference>
<dbReference type="GeneID" id="36841241"/>
<accession>A0A2U7UEC3</accession>
<name>A0A2U7UEC3_9VIRU</name>
<sequence>MARAWGKAESAASTATAPPALHPLCPIATTAAAKLAHGTPSLSLCVCAASLAANAACSLA</sequence>
<feature type="compositionally biased region" description="Low complexity" evidence="1">
    <location>
        <begin position="10"/>
        <end position="19"/>
    </location>
</feature>
<dbReference type="Proteomes" id="UP000249758">
    <property type="component" value="Segment"/>
</dbReference>
<reference evidence="2" key="1">
    <citation type="journal article" date="2018" name="Nat. Commun.">
        <title>Diversity and evolution of the emerging Pandoraviridae family.</title>
        <authorList>
            <person name="Legendre M."/>
            <person name="Fabre E."/>
            <person name="Poirot O."/>
            <person name="Jeudy S."/>
            <person name="Lartigue A."/>
            <person name="Alempic J.M."/>
            <person name="Beucher L."/>
            <person name="Philippe N."/>
            <person name="Bertaux L."/>
            <person name="Christo-Foroux E."/>
            <person name="Labadie K."/>
            <person name="Coute Y."/>
            <person name="Abergel C."/>
            <person name="Claverie J.M."/>
        </authorList>
    </citation>
    <scope>NUCLEOTIDE SEQUENCE [LARGE SCALE GENOMIC DNA]</scope>
    <source>
        <strain evidence="2">Macleodensis</strain>
    </source>
</reference>
<gene>
    <name evidence="2" type="ORF">pmac_cds_98</name>
</gene>
<proteinExistence type="predicted"/>
<feature type="region of interest" description="Disordered" evidence="1">
    <location>
        <begin position="1"/>
        <end position="21"/>
    </location>
</feature>
<dbReference type="EMBL" id="MG011691">
    <property type="protein sequence ID" value="AVK76786.1"/>
    <property type="molecule type" value="Genomic_DNA"/>
</dbReference>